<reference evidence="10" key="1">
    <citation type="submission" date="2016-11" db="EMBL/GenBank/DDBJ databases">
        <authorList>
            <person name="Varghese N."/>
            <person name="Submissions S."/>
        </authorList>
    </citation>
    <scope>NUCLEOTIDE SEQUENCE [LARGE SCALE GENOMIC DNA]</scope>
    <source>
        <strain evidence="10">UWOS</strain>
    </source>
</reference>
<feature type="domain" description="Major facilitator superfamily (MFS) profile" evidence="8">
    <location>
        <begin position="4"/>
        <end position="386"/>
    </location>
</feature>
<accession>A0A1M6QZ87</accession>
<dbReference type="GO" id="GO:0012505">
    <property type="term" value="C:endomembrane system"/>
    <property type="evidence" value="ECO:0007669"/>
    <property type="project" value="UniProtKB-SubCell"/>
</dbReference>
<feature type="transmembrane region" description="Helical" evidence="7">
    <location>
        <begin position="124"/>
        <end position="152"/>
    </location>
</feature>
<comment type="similarity">
    <text evidence="2">Belongs to the major facilitator superfamily.</text>
</comment>
<dbReference type="RefSeq" id="WP_073302360.1">
    <property type="nucleotide sequence ID" value="NZ_FRAW01000003.1"/>
</dbReference>
<dbReference type="AlphaFoldDB" id="A0A1M6QZ87"/>
<dbReference type="Gene3D" id="1.20.1250.20">
    <property type="entry name" value="MFS general substrate transporter like domains"/>
    <property type="match status" value="1"/>
</dbReference>
<feature type="transmembrane region" description="Helical" evidence="7">
    <location>
        <begin position="325"/>
        <end position="348"/>
    </location>
</feature>
<evidence type="ECO:0000313" key="10">
    <source>
        <dbReference type="Proteomes" id="UP000184275"/>
    </source>
</evidence>
<dbReference type="Proteomes" id="UP000184275">
    <property type="component" value="Unassembled WGS sequence"/>
</dbReference>
<proteinExistence type="inferred from homology"/>
<feature type="transmembrane region" description="Helical" evidence="7">
    <location>
        <begin position="91"/>
        <end position="112"/>
    </location>
</feature>
<dbReference type="EMBL" id="FRAW01000003">
    <property type="protein sequence ID" value="SHK25524.1"/>
    <property type="molecule type" value="Genomic_DNA"/>
</dbReference>
<evidence type="ECO:0000259" key="8">
    <source>
        <dbReference type="PROSITE" id="PS50850"/>
    </source>
</evidence>
<dbReference type="GO" id="GO:0022857">
    <property type="term" value="F:transmembrane transporter activity"/>
    <property type="evidence" value="ECO:0007669"/>
    <property type="project" value="InterPro"/>
</dbReference>
<dbReference type="PROSITE" id="PS50850">
    <property type="entry name" value="MFS"/>
    <property type="match status" value="1"/>
</dbReference>
<evidence type="ECO:0000256" key="1">
    <source>
        <dbReference type="ARBA" id="ARBA00004127"/>
    </source>
</evidence>
<dbReference type="InterPro" id="IPR036259">
    <property type="entry name" value="MFS_trans_sf"/>
</dbReference>
<name>A0A1M6QZ87_9BACT</name>
<dbReference type="InterPro" id="IPR051788">
    <property type="entry name" value="MFS_Transporter"/>
</dbReference>
<dbReference type="InterPro" id="IPR020846">
    <property type="entry name" value="MFS_dom"/>
</dbReference>
<dbReference type="InterPro" id="IPR011701">
    <property type="entry name" value="MFS"/>
</dbReference>
<keyword evidence="6 7" id="KW-0472">Membrane</keyword>
<dbReference type="SUPFAM" id="SSF103473">
    <property type="entry name" value="MFS general substrate transporter"/>
    <property type="match status" value="1"/>
</dbReference>
<protein>
    <submittedName>
        <fullName evidence="9">Fucose permease</fullName>
    </submittedName>
</protein>
<gene>
    <name evidence="9" type="ORF">SAMN05720469_10355</name>
</gene>
<evidence type="ECO:0000256" key="5">
    <source>
        <dbReference type="ARBA" id="ARBA00022989"/>
    </source>
</evidence>
<evidence type="ECO:0000256" key="7">
    <source>
        <dbReference type="SAM" id="Phobius"/>
    </source>
</evidence>
<evidence type="ECO:0000313" key="9">
    <source>
        <dbReference type="EMBL" id="SHK25524.1"/>
    </source>
</evidence>
<dbReference type="GO" id="GO:0016020">
    <property type="term" value="C:membrane"/>
    <property type="evidence" value="ECO:0007669"/>
    <property type="project" value="TreeGrafter"/>
</dbReference>
<feature type="transmembrane region" description="Helical" evidence="7">
    <location>
        <begin position="69"/>
        <end position="85"/>
    </location>
</feature>
<feature type="transmembrane region" description="Helical" evidence="7">
    <location>
        <begin position="158"/>
        <end position="177"/>
    </location>
</feature>
<sequence>MGLLVAVIYLIFISLGLPDSLLGSGWPVMHSAFGVPSSFAGYVSMTISFMTIISALLSPRIIRRFHTKWIVIFSILLTVFGLLGFSVSSAYWMLFCFAVPYGLGAGAIDASVNHYVANNYSGSVMNFLHCFYGVGAVISPMIMAQALCLARWNEGYRWTAFVQMGILAVCVISLPLWKSNKNHAEESAEESSGIREALKVPGVITTLIAFFAYCAGEATCFLWTASYFAGTKQGLSDELIASFGSLIFGGLMLGRLISGFVSNRLGDRALIRIGITVELAGIALVLLPVPHYAVAAVGFVITGIGMGPVYPAIQHMAPANFGKRHSAAVIGLQMASAYVGSTFMPMLFGNLQQWLGIAIMPFYLLIFAGLNIGLLEVTYKILRGKQA</sequence>
<organism evidence="9 10">
    <name type="scientific">Fibrobacter intestinalis</name>
    <dbReference type="NCBI Taxonomy" id="28122"/>
    <lineage>
        <taxon>Bacteria</taxon>
        <taxon>Pseudomonadati</taxon>
        <taxon>Fibrobacterota</taxon>
        <taxon>Fibrobacteria</taxon>
        <taxon>Fibrobacterales</taxon>
        <taxon>Fibrobacteraceae</taxon>
        <taxon>Fibrobacter</taxon>
    </lineage>
</organism>
<feature type="transmembrane region" description="Helical" evidence="7">
    <location>
        <begin position="354"/>
        <end position="375"/>
    </location>
</feature>
<keyword evidence="10" id="KW-1185">Reference proteome</keyword>
<evidence type="ECO:0000256" key="3">
    <source>
        <dbReference type="ARBA" id="ARBA00022448"/>
    </source>
</evidence>
<keyword evidence="5 7" id="KW-1133">Transmembrane helix</keyword>
<dbReference type="PANTHER" id="PTHR23514:SF3">
    <property type="entry name" value="BYPASS OF STOP CODON PROTEIN 6"/>
    <property type="match status" value="1"/>
</dbReference>
<feature type="transmembrane region" description="Helical" evidence="7">
    <location>
        <begin position="39"/>
        <end position="57"/>
    </location>
</feature>
<feature type="transmembrane region" description="Helical" evidence="7">
    <location>
        <begin position="293"/>
        <end position="313"/>
    </location>
</feature>
<evidence type="ECO:0000256" key="2">
    <source>
        <dbReference type="ARBA" id="ARBA00008335"/>
    </source>
</evidence>
<comment type="subcellular location">
    <subcellularLocation>
        <location evidence="1">Endomembrane system</location>
        <topology evidence="1">Multi-pass membrane protein</topology>
    </subcellularLocation>
</comment>
<feature type="transmembrane region" description="Helical" evidence="7">
    <location>
        <begin position="239"/>
        <end position="257"/>
    </location>
</feature>
<dbReference type="Pfam" id="PF07690">
    <property type="entry name" value="MFS_1"/>
    <property type="match status" value="1"/>
</dbReference>
<keyword evidence="4 7" id="KW-0812">Transmembrane</keyword>
<keyword evidence="3" id="KW-0813">Transport</keyword>
<evidence type="ECO:0000256" key="4">
    <source>
        <dbReference type="ARBA" id="ARBA00022692"/>
    </source>
</evidence>
<feature type="transmembrane region" description="Helical" evidence="7">
    <location>
        <begin position="269"/>
        <end position="287"/>
    </location>
</feature>
<dbReference type="PANTHER" id="PTHR23514">
    <property type="entry name" value="BYPASS OF STOP CODON PROTEIN 6"/>
    <property type="match status" value="1"/>
</dbReference>
<feature type="transmembrane region" description="Helical" evidence="7">
    <location>
        <begin position="198"/>
        <end position="227"/>
    </location>
</feature>
<evidence type="ECO:0000256" key="6">
    <source>
        <dbReference type="ARBA" id="ARBA00023136"/>
    </source>
</evidence>